<evidence type="ECO:0000256" key="3">
    <source>
        <dbReference type="ARBA" id="ARBA00023163"/>
    </source>
</evidence>
<evidence type="ECO:0000313" key="7">
    <source>
        <dbReference type="Proteomes" id="UP000268094"/>
    </source>
</evidence>
<organism evidence="6 7">
    <name type="scientific">Corallococcus terminator</name>
    <dbReference type="NCBI Taxonomy" id="2316733"/>
    <lineage>
        <taxon>Bacteria</taxon>
        <taxon>Pseudomonadati</taxon>
        <taxon>Myxococcota</taxon>
        <taxon>Myxococcia</taxon>
        <taxon>Myxococcales</taxon>
        <taxon>Cystobacterineae</taxon>
        <taxon>Myxococcaceae</taxon>
        <taxon>Corallococcus</taxon>
    </lineage>
</organism>
<dbReference type="GO" id="GO:0003677">
    <property type="term" value="F:DNA binding"/>
    <property type="evidence" value="ECO:0007669"/>
    <property type="project" value="UniProtKB-KW"/>
</dbReference>
<gene>
    <name evidence="6" type="ORF">D7V88_20930</name>
</gene>
<evidence type="ECO:0000256" key="2">
    <source>
        <dbReference type="ARBA" id="ARBA00023125"/>
    </source>
</evidence>
<dbReference type="CDD" id="cd07377">
    <property type="entry name" value="WHTH_GntR"/>
    <property type="match status" value="1"/>
</dbReference>
<evidence type="ECO:0000259" key="5">
    <source>
        <dbReference type="PROSITE" id="PS50949"/>
    </source>
</evidence>
<dbReference type="Proteomes" id="UP000268094">
    <property type="component" value="Unassembled WGS sequence"/>
</dbReference>
<dbReference type="AlphaFoldDB" id="A0A3A8J5U6"/>
<evidence type="ECO:0000256" key="4">
    <source>
        <dbReference type="SAM" id="MobiDB-lite"/>
    </source>
</evidence>
<dbReference type="InterPro" id="IPR036390">
    <property type="entry name" value="WH_DNA-bd_sf"/>
</dbReference>
<feature type="compositionally biased region" description="Basic and acidic residues" evidence="4">
    <location>
        <begin position="344"/>
        <end position="360"/>
    </location>
</feature>
<proteinExistence type="predicted"/>
<reference evidence="7" key="1">
    <citation type="submission" date="2018-09" db="EMBL/GenBank/DDBJ databases">
        <authorList>
            <person name="Livingstone P.G."/>
            <person name="Whitworth D.E."/>
        </authorList>
    </citation>
    <scope>NUCLEOTIDE SEQUENCE [LARGE SCALE GENOMIC DNA]</scope>
    <source>
        <strain evidence="7">CA054A</strain>
    </source>
</reference>
<dbReference type="PANTHER" id="PTHR43537:SF5">
    <property type="entry name" value="UXU OPERON TRANSCRIPTIONAL REGULATOR"/>
    <property type="match status" value="1"/>
</dbReference>
<protein>
    <submittedName>
        <fullName evidence="6">GntR family transcriptional regulator</fullName>
    </submittedName>
</protein>
<feature type="region of interest" description="Disordered" evidence="4">
    <location>
        <begin position="274"/>
        <end position="415"/>
    </location>
</feature>
<dbReference type="Pfam" id="PF00392">
    <property type="entry name" value="GntR"/>
    <property type="match status" value="1"/>
</dbReference>
<dbReference type="SUPFAM" id="SSF46785">
    <property type="entry name" value="Winged helix' DNA-binding domain"/>
    <property type="match status" value="1"/>
</dbReference>
<comment type="caution">
    <text evidence="6">The sequence shown here is derived from an EMBL/GenBank/DDBJ whole genome shotgun (WGS) entry which is preliminary data.</text>
</comment>
<dbReference type="Gene3D" id="1.10.10.10">
    <property type="entry name" value="Winged helix-like DNA-binding domain superfamily/Winged helix DNA-binding domain"/>
    <property type="match status" value="1"/>
</dbReference>
<dbReference type="InterPro" id="IPR036388">
    <property type="entry name" value="WH-like_DNA-bd_sf"/>
</dbReference>
<feature type="domain" description="HTH gntR-type" evidence="5">
    <location>
        <begin position="6"/>
        <end position="74"/>
    </location>
</feature>
<keyword evidence="3" id="KW-0804">Transcription</keyword>
<dbReference type="PANTHER" id="PTHR43537">
    <property type="entry name" value="TRANSCRIPTIONAL REGULATOR, GNTR FAMILY"/>
    <property type="match status" value="1"/>
</dbReference>
<name>A0A3A8J5U6_9BACT</name>
<evidence type="ECO:0000313" key="6">
    <source>
        <dbReference type="EMBL" id="RKG84913.1"/>
    </source>
</evidence>
<dbReference type="InterPro" id="IPR000524">
    <property type="entry name" value="Tscrpt_reg_HTH_GntR"/>
</dbReference>
<dbReference type="SMART" id="SM00345">
    <property type="entry name" value="HTH_GNTR"/>
    <property type="match status" value="1"/>
</dbReference>
<evidence type="ECO:0000256" key="1">
    <source>
        <dbReference type="ARBA" id="ARBA00023015"/>
    </source>
</evidence>
<dbReference type="EMBL" id="RAVZ01000145">
    <property type="protein sequence ID" value="RKG84913.1"/>
    <property type="molecule type" value="Genomic_DNA"/>
</dbReference>
<accession>A0A3A8J5U6</accession>
<keyword evidence="1" id="KW-0805">Transcription regulation</keyword>
<keyword evidence="7" id="KW-1185">Reference proteome</keyword>
<dbReference type="PRINTS" id="PR00035">
    <property type="entry name" value="HTHGNTR"/>
</dbReference>
<dbReference type="OrthoDB" id="5504047at2"/>
<keyword evidence="2" id="KW-0238">DNA-binding</keyword>
<dbReference type="PROSITE" id="PS50949">
    <property type="entry name" value="HTH_GNTR"/>
    <property type="match status" value="1"/>
</dbReference>
<sequence length="415" mass="44158">MGMARMGLVAQVEEQLEREIVLGRLPRSGQFGSEQKLACGYGVSRGTVREALRRLAARGLVVQHPGRKTRAVALDASLTLENLGLALHDERSPEGRRLLEGFFCLKRQVLVELLADCCASASEADLGLLADACFRLWDAARWESGTRCAQLEFDLLRLAARVAARPGHLLLIQSLWRALRGGAARLLPLMGGESLRPWACCAMEALRERDARTLQHTLPALLKACDERVLERFAPCLQDEAREARPCVQARGPGCLAPAAEDTVALGEAPRPQAQTLPVEPDSGALRVPDALGLNPGEPDEKSARGEVPSSALGNLSDCRTGEDVSSAGVAVQPEPPPTGSCGQDREAVRKGGRPLHDAQGHSPPTTGPVGGAPLEPPGPTPQAPVLREGPQPFASSRVHAAQLPLPMGRSTCVD</sequence>
<dbReference type="GO" id="GO:0003700">
    <property type="term" value="F:DNA-binding transcription factor activity"/>
    <property type="evidence" value="ECO:0007669"/>
    <property type="project" value="InterPro"/>
</dbReference>